<dbReference type="InterPro" id="IPR050798">
    <property type="entry name" value="YhaM_exoribonuc/phosphodiest"/>
</dbReference>
<protein>
    <submittedName>
        <fullName evidence="3">3'-5' exoribonuclease</fullName>
        <ecNumber evidence="3">3.1.-.-</ecNumber>
    </submittedName>
</protein>
<dbReference type="SMART" id="SM00471">
    <property type="entry name" value="HDc"/>
    <property type="match status" value="1"/>
</dbReference>
<dbReference type="InterPro" id="IPR006675">
    <property type="entry name" value="HDIG_dom"/>
</dbReference>
<dbReference type="SUPFAM" id="SSF109604">
    <property type="entry name" value="HD-domain/PDEase-like"/>
    <property type="match status" value="1"/>
</dbReference>
<sequence>MKFIATLRENTHVSSIYLCRQKSTFLTKSGKEYESLLLQDRTGTVDAKIWDPGNPGIGDFDAPDYVAVEADVTLFNGNLQLNVRRIRRADEGEYVPADYLPASERDPEEMYEELKKRIAGVKDAQFNALLRKIFAEDSAFLKEFRIHSAAKSVHHGFVGGLIEHSLSVARLCEFFCVNYPILNHDLLITAALCHDIGKVRELSAFPENSYTDEGQLLGHIVIGCEMIGEKIREIPDFPAKKAAELRHCILAHHGEYEYGSPKKPALIEAMALNLADNADAKMETFREILVQAGSNNGWLGFNRFLDSNLRKTSE</sequence>
<evidence type="ECO:0000259" key="2">
    <source>
        <dbReference type="PROSITE" id="PS51831"/>
    </source>
</evidence>
<dbReference type="RefSeq" id="WP_307252099.1">
    <property type="nucleotide sequence ID" value="NZ_JAUSTO010000001.1"/>
</dbReference>
<evidence type="ECO:0000313" key="3">
    <source>
        <dbReference type="EMBL" id="MDQ0151528.1"/>
    </source>
</evidence>
<keyword evidence="4" id="KW-1185">Reference proteome</keyword>
<dbReference type="AlphaFoldDB" id="A0AAE3V892"/>
<dbReference type="InterPro" id="IPR006674">
    <property type="entry name" value="HD_domain"/>
</dbReference>
<dbReference type="CDD" id="cd00077">
    <property type="entry name" value="HDc"/>
    <property type="match status" value="1"/>
</dbReference>
<dbReference type="GO" id="GO:0016787">
    <property type="term" value="F:hydrolase activity"/>
    <property type="evidence" value="ECO:0007669"/>
    <property type="project" value="UniProtKB-KW"/>
</dbReference>
<organism evidence="3 4">
    <name type="scientific">Moryella indoligenes</name>
    <dbReference type="NCBI Taxonomy" id="371674"/>
    <lineage>
        <taxon>Bacteria</taxon>
        <taxon>Bacillati</taxon>
        <taxon>Bacillota</taxon>
        <taxon>Clostridia</taxon>
        <taxon>Lachnospirales</taxon>
        <taxon>Lachnospiraceae</taxon>
        <taxon>Moryella</taxon>
    </lineage>
</organism>
<dbReference type="EMBL" id="JAUSTO010000001">
    <property type="protein sequence ID" value="MDQ0151528.1"/>
    <property type="molecule type" value="Genomic_DNA"/>
</dbReference>
<dbReference type="PANTHER" id="PTHR37294">
    <property type="entry name" value="3'-5' EXORIBONUCLEASE YHAM"/>
    <property type="match status" value="1"/>
</dbReference>
<accession>A0AAE3V892</accession>
<dbReference type="Pfam" id="PF01966">
    <property type="entry name" value="HD"/>
    <property type="match status" value="1"/>
</dbReference>
<keyword evidence="1 3" id="KW-0378">Hydrolase</keyword>
<dbReference type="PANTHER" id="PTHR37294:SF1">
    <property type="entry name" value="3'-5' EXORIBONUCLEASE YHAM"/>
    <property type="match status" value="1"/>
</dbReference>
<dbReference type="Proteomes" id="UP001241537">
    <property type="component" value="Unassembled WGS sequence"/>
</dbReference>
<dbReference type="InterPro" id="IPR003607">
    <property type="entry name" value="HD/PDEase_dom"/>
</dbReference>
<dbReference type="GO" id="GO:0031125">
    <property type="term" value="P:rRNA 3'-end processing"/>
    <property type="evidence" value="ECO:0007669"/>
    <property type="project" value="TreeGrafter"/>
</dbReference>
<proteinExistence type="predicted"/>
<evidence type="ECO:0000256" key="1">
    <source>
        <dbReference type="ARBA" id="ARBA00022801"/>
    </source>
</evidence>
<evidence type="ECO:0000313" key="4">
    <source>
        <dbReference type="Proteomes" id="UP001241537"/>
    </source>
</evidence>
<dbReference type="EC" id="3.1.-.-" evidence="3"/>
<reference evidence="3" key="1">
    <citation type="submission" date="2023-07" db="EMBL/GenBank/DDBJ databases">
        <title>Genomic Encyclopedia of Type Strains, Phase IV (KMG-IV): sequencing the most valuable type-strain genomes for metagenomic binning, comparative biology and taxonomic classification.</title>
        <authorList>
            <person name="Goeker M."/>
        </authorList>
    </citation>
    <scope>NUCLEOTIDE SEQUENCE</scope>
    <source>
        <strain evidence="3">DSM 19659</strain>
    </source>
</reference>
<dbReference type="PROSITE" id="PS51831">
    <property type="entry name" value="HD"/>
    <property type="match status" value="1"/>
</dbReference>
<name>A0AAE3V892_9FIRM</name>
<dbReference type="CDD" id="cd04492">
    <property type="entry name" value="YhaM_OBF_like"/>
    <property type="match status" value="1"/>
</dbReference>
<feature type="domain" description="HD" evidence="2">
    <location>
        <begin position="161"/>
        <end position="281"/>
    </location>
</feature>
<comment type="caution">
    <text evidence="3">The sequence shown here is derived from an EMBL/GenBank/DDBJ whole genome shotgun (WGS) entry which is preliminary data.</text>
</comment>
<gene>
    <name evidence="3" type="ORF">J2S20_000202</name>
</gene>
<dbReference type="NCBIfam" id="TIGR00277">
    <property type="entry name" value="HDIG"/>
    <property type="match status" value="1"/>
</dbReference>
<dbReference type="Gene3D" id="1.10.3210.10">
    <property type="entry name" value="Hypothetical protein af1432"/>
    <property type="match status" value="1"/>
</dbReference>